<dbReference type="InterPro" id="IPR022049">
    <property type="entry name" value="FAM69_kinase_dom"/>
</dbReference>
<evidence type="ECO:0000256" key="3">
    <source>
        <dbReference type="ARBA" id="ARBA00022525"/>
    </source>
</evidence>
<reference evidence="8" key="1">
    <citation type="submission" date="2025-08" db="UniProtKB">
        <authorList>
            <consortium name="RefSeq"/>
        </authorList>
    </citation>
    <scope>IDENTIFICATION</scope>
    <source>
        <tissue evidence="8">Entire body</tissue>
    </source>
</reference>
<keyword evidence="7" id="KW-1185">Reference proteome</keyword>
<name>A0A1W4XVU2_AGRPL</name>
<dbReference type="SUPFAM" id="SSF56112">
    <property type="entry name" value="Protein kinase-like (PK-like)"/>
    <property type="match status" value="1"/>
</dbReference>
<evidence type="ECO:0000256" key="1">
    <source>
        <dbReference type="ARBA" id="ARBA00004613"/>
    </source>
</evidence>
<keyword evidence="4 5" id="KW-0732">Signal</keyword>
<dbReference type="STRING" id="224129.A0A1W4XVU2"/>
<dbReference type="OrthoDB" id="10035316at2759"/>
<dbReference type="PANTHER" id="PTHR32073:SF7">
    <property type="entry name" value="GH11358P"/>
    <property type="match status" value="1"/>
</dbReference>
<comment type="subcellular location">
    <subcellularLocation>
        <location evidence="1">Secreted</location>
    </subcellularLocation>
</comment>
<evidence type="ECO:0000313" key="7">
    <source>
        <dbReference type="Proteomes" id="UP000192223"/>
    </source>
</evidence>
<feature type="chain" id="PRO_5010698052" evidence="5">
    <location>
        <begin position="36"/>
        <end position="385"/>
    </location>
</feature>
<dbReference type="AlphaFoldDB" id="A0A1W4XVU2"/>
<dbReference type="RefSeq" id="XP_018336588.1">
    <property type="nucleotide sequence ID" value="XM_018481086.1"/>
</dbReference>
<dbReference type="InterPro" id="IPR020519">
    <property type="entry name" value="DIPK2A/B"/>
</dbReference>
<dbReference type="PANTHER" id="PTHR32073">
    <property type="entry name" value="GH11358P"/>
    <property type="match status" value="1"/>
</dbReference>
<dbReference type="InParanoid" id="A0A1W4XVU2"/>
<comment type="similarity">
    <text evidence="2">Belongs to the DIPK family.</text>
</comment>
<feature type="signal peptide" evidence="5">
    <location>
        <begin position="1"/>
        <end position="35"/>
    </location>
</feature>
<dbReference type="InterPro" id="IPR011009">
    <property type="entry name" value="Kinase-like_dom_sf"/>
</dbReference>
<evidence type="ECO:0000313" key="8">
    <source>
        <dbReference type="RefSeq" id="XP_018336588.1"/>
    </source>
</evidence>
<accession>A0A1W4XVU2</accession>
<dbReference type="GO" id="GO:0005576">
    <property type="term" value="C:extracellular region"/>
    <property type="evidence" value="ECO:0007669"/>
    <property type="project" value="UniProtKB-SubCell"/>
</dbReference>
<evidence type="ECO:0000259" key="6">
    <source>
        <dbReference type="Pfam" id="PF12260"/>
    </source>
</evidence>
<evidence type="ECO:0000256" key="4">
    <source>
        <dbReference type="ARBA" id="ARBA00022729"/>
    </source>
</evidence>
<evidence type="ECO:0000256" key="2">
    <source>
        <dbReference type="ARBA" id="ARBA00006338"/>
    </source>
</evidence>
<feature type="domain" description="FAM69 protein-kinase" evidence="6">
    <location>
        <begin position="165"/>
        <end position="337"/>
    </location>
</feature>
<gene>
    <name evidence="8" type="primary">LOC108745045</name>
</gene>
<dbReference type="KEGG" id="apln:108745045"/>
<dbReference type="Pfam" id="PF12260">
    <property type="entry name" value="PIP49_C"/>
    <property type="match status" value="1"/>
</dbReference>
<sequence length="385" mass="44433">MKKVMPLLFIISSIYLYFHMSQVIVNLQDCPYCYGKDFCNKLENEINYKQLSIIERLYNSINAKNVFYAYIGDQKVVLKKLAHNYELNDLNNFICKKNNLSYNCKLNIIKDTHDYYKEIVELITTEDIDVVKNFKVCSKYGADLFLSTLADFNQNLKENERLISIWTTLQINVEPLILHILNKKKIKWPVPKYYGACGKLIIESYNGLMLTELADLDWSQRTYLALQILESALIFTEGDENFRYYLTDVSPDNIAVDSALKITFIDLENVIMVPKLPNKSLTVHRSDHWDEDSDFSFSEKQLCENSVSDHNIYAVCKLILSANAPYPMMAGGLLHHPPTDQSSKHNSILANIELCANPNQNVDRFLISRKIISDLEALHKSIQLD</sequence>
<evidence type="ECO:0000256" key="5">
    <source>
        <dbReference type="SAM" id="SignalP"/>
    </source>
</evidence>
<proteinExistence type="inferred from homology"/>
<keyword evidence="3" id="KW-0964">Secreted</keyword>
<protein>
    <submittedName>
        <fullName evidence="8">Deleted in autism protein 1 homolog isoform X1</fullName>
    </submittedName>
</protein>
<dbReference type="Proteomes" id="UP000192223">
    <property type="component" value="Unplaced"/>
</dbReference>
<organism evidence="7 8">
    <name type="scientific">Agrilus planipennis</name>
    <name type="common">Emerald ash borer</name>
    <name type="synonym">Agrilus marcopoli</name>
    <dbReference type="NCBI Taxonomy" id="224129"/>
    <lineage>
        <taxon>Eukaryota</taxon>
        <taxon>Metazoa</taxon>
        <taxon>Ecdysozoa</taxon>
        <taxon>Arthropoda</taxon>
        <taxon>Hexapoda</taxon>
        <taxon>Insecta</taxon>
        <taxon>Pterygota</taxon>
        <taxon>Neoptera</taxon>
        <taxon>Endopterygota</taxon>
        <taxon>Coleoptera</taxon>
        <taxon>Polyphaga</taxon>
        <taxon>Elateriformia</taxon>
        <taxon>Buprestoidea</taxon>
        <taxon>Buprestidae</taxon>
        <taxon>Agrilinae</taxon>
        <taxon>Agrilus</taxon>
    </lineage>
</organism>
<dbReference type="GeneID" id="108745045"/>